<gene>
    <name evidence="1" type="ORF">AALT52_01485</name>
</gene>
<keyword evidence="2" id="KW-1185">Reference proteome</keyword>
<protein>
    <submittedName>
        <fullName evidence="1">Uncharacterized protein</fullName>
    </submittedName>
</protein>
<organism evidence="1 2">
    <name type="scientific">Ligilactobacillus faecis</name>
    <dbReference type="NCBI Taxonomy" id="762833"/>
    <lineage>
        <taxon>Bacteria</taxon>
        <taxon>Bacillati</taxon>
        <taxon>Bacillota</taxon>
        <taxon>Bacilli</taxon>
        <taxon>Lactobacillales</taxon>
        <taxon>Lactobacillaceae</taxon>
        <taxon>Ligilactobacillus</taxon>
    </lineage>
</organism>
<dbReference type="Proteomes" id="UP001565236">
    <property type="component" value="Unassembled WGS sequence"/>
</dbReference>
<sequence>MKTRNMFEEKIILEQTVTRANILLKSELYNQEPELAQLIDSFKEDEKNKRLSITELHLYADDFEYWMERLYKYDKESSYKKESNKNNLLNKFRSDLESNLKNLNGSAYGLDDEELNIIINLAVSQCSTVLDKVRNRCSEQK</sequence>
<evidence type="ECO:0000313" key="2">
    <source>
        <dbReference type="Proteomes" id="UP001565236"/>
    </source>
</evidence>
<name>A0ABV4DM69_9LACO</name>
<accession>A0ABV4DM69</accession>
<evidence type="ECO:0000313" key="1">
    <source>
        <dbReference type="EMBL" id="MEY8661571.1"/>
    </source>
</evidence>
<comment type="caution">
    <text evidence="1">The sequence shown here is derived from an EMBL/GenBank/DDBJ whole genome shotgun (WGS) entry which is preliminary data.</text>
</comment>
<dbReference type="RefSeq" id="WP_369940452.1">
    <property type="nucleotide sequence ID" value="NZ_JBCLUF010000003.1"/>
</dbReference>
<proteinExistence type="predicted"/>
<dbReference type="EMBL" id="JBCLUF010000003">
    <property type="protein sequence ID" value="MEY8661571.1"/>
    <property type="molecule type" value="Genomic_DNA"/>
</dbReference>
<reference evidence="1 2" key="1">
    <citation type="submission" date="2024-03" db="EMBL/GenBank/DDBJ databases">
        <title>Mouse gut bacterial collection (mGBC) of GemPharmatech.</title>
        <authorList>
            <person name="He Y."/>
            <person name="Dong L."/>
            <person name="Wu D."/>
            <person name="Gao X."/>
            <person name="Lin Z."/>
        </authorList>
    </citation>
    <scope>NUCLEOTIDE SEQUENCE [LARGE SCALE GENOMIC DNA]</scope>
    <source>
        <strain evidence="1 2">15-30</strain>
    </source>
</reference>